<dbReference type="Proteomes" id="UP001441944">
    <property type="component" value="Unassembled WGS sequence"/>
</dbReference>
<dbReference type="RefSeq" id="WP_353398372.1">
    <property type="nucleotide sequence ID" value="NZ_BAABWU010000004.1"/>
</dbReference>
<evidence type="ECO:0000256" key="2">
    <source>
        <dbReference type="PROSITE-ProRule" id="PRU00335"/>
    </source>
</evidence>
<dbReference type="PANTHER" id="PTHR30055:SF226">
    <property type="entry name" value="HTH-TYPE TRANSCRIPTIONAL REGULATOR PKSA"/>
    <property type="match status" value="1"/>
</dbReference>
<dbReference type="InterPro" id="IPR009057">
    <property type="entry name" value="Homeodomain-like_sf"/>
</dbReference>
<proteinExistence type="predicted"/>
<dbReference type="PRINTS" id="PR00455">
    <property type="entry name" value="HTHTETR"/>
</dbReference>
<keyword evidence="6" id="KW-1185">Reference proteome</keyword>
<feature type="compositionally biased region" description="Polar residues" evidence="3">
    <location>
        <begin position="7"/>
        <end position="16"/>
    </location>
</feature>
<feature type="domain" description="HTH tetR-type" evidence="4">
    <location>
        <begin position="27"/>
        <end position="87"/>
    </location>
</feature>
<accession>A0ABQ0AJF6</accession>
<dbReference type="Pfam" id="PF00440">
    <property type="entry name" value="TetR_N"/>
    <property type="match status" value="1"/>
</dbReference>
<dbReference type="Gene3D" id="1.10.357.10">
    <property type="entry name" value="Tetracycline Repressor, domain 2"/>
    <property type="match status" value="1"/>
</dbReference>
<feature type="region of interest" description="Disordered" evidence="3">
    <location>
        <begin position="1"/>
        <end position="27"/>
    </location>
</feature>
<evidence type="ECO:0000256" key="3">
    <source>
        <dbReference type="SAM" id="MobiDB-lite"/>
    </source>
</evidence>
<evidence type="ECO:0000259" key="4">
    <source>
        <dbReference type="PROSITE" id="PS50977"/>
    </source>
</evidence>
<evidence type="ECO:0000313" key="6">
    <source>
        <dbReference type="Proteomes" id="UP001441944"/>
    </source>
</evidence>
<name>A0ABQ0AJF6_9RHOB</name>
<organism evidence="5 6">
    <name type="scientific">Pseudophaeobacter arcticus</name>
    <dbReference type="NCBI Taxonomy" id="385492"/>
    <lineage>
        <taxon>Bacteria</taxon>
        <taxon>Pseudomonadati</taxon>
        <taxon>Pseudomonadota</taxon>
        <taxon>Alphaproteobacteria</taxon>
        <taxon>Rhodobacterales</taxon>
        <taxon>Paracoccaceae</taxon>
        <taxon>Pseudophaeobacter</taxon>
    </lineage>
</organism>
<dbReference type="EMBL" id="BAABWU010000004">
    <property type="protein sequence ID" value="GAA6195992.1"/>
    <property type="molecule type" value="Genomic_DNA"/>
</dbReference>
<dbReference type="InterPro" id="IPR001647">
    <property type="entry name" value="HTH_TetR"/>
</dbReference>
<keyword evidence="1 2" id="KW-0238">DNA-binding</keyword>
<evidence type="ECO:0000256" key="1">
    <source>
        <dbReference type="ARBA" id="ARBA00023125"/>
    </source>
</evidence>
<gene>
    <name evidence="5" type="ORF">NBRC116598_14360</name>
</gene>
<dbReference type="PROSITE" id="PS01081">
    <property type="entry name" value="HTH_TETR_1"/>
    <property type="match status" value="1"/>
</dbReference>
<sequence>MCPGTEDQPNVTSSDSPPMRGNPARVARTRGKIFDAVITALDEVGYSECSINRVQTLAGVSRGALTHHFPSKEEMMVKTLEHLLAPVRGASAPNDQEANLLRPSDAGSSLQDQLHALWSRVINTREGRALMEILVAARTDQVLNSRITPSLWSYNDEFNRNIANLYQAADGHEDELTLLWSICRSFMRGLHSQAPFERDPKIITKMVALFGRIMAPHLSARSPNGDTDEESL</sequence>
<feature type="DNA-binding region" description="H-T-H motif" evidence="2">
    <location>
        <begin position="50"/>
        <end position="69"/>
    </location>
</feature>
<dbReference type="SUPFAM" id="SSF46689">
    <property type="entry name" value="Homeodomain-like"/>
    <property type="match status" value="1"/>
</dbReference>
<reference evidence="5 6" key="1">
    <citation type="submission" date="2024-04" db="EMBL/GenBank/DDBJ databases">
        <title>Draft genome sequence of Pseudophaeobacter arcticus NBRC 116598.</title>
        <authorList>
            <person name="Miyakawa T."/>
            <person name="Kusuya Y."/>
            <person name="Miura T."/>
        </authorList>
    </citation>
    <scope>NUCLEOTIDE SEQUENCE [LARGE SCALE GENOMIC DNA]</scope>
    <source>
        <strain evidence="5 6">SU-CL00105</strain>
    </source>
</reference>
<evidence type="ECO:0000313" key="5">
    <source>
        <dbReference type="EMBL" id="GAA6195992.1"/>
    </source>
</evidence>
<dbReference type="InterPro" id="IPR050109">
    <property type="entry name" value="HTH-type_TetR-like_transc_reg"/>
</dbReference>
<dbReference type="PROSITE" id="PS50977">
    <property type="entry name" value="HTH_TETR_2"/>
    <property type="match status" value="1"/>
</dbReference>
<comment type="caution">
    <text evidence="5">The sequence shown here is derived from an EMBL/GenBank/DDBJ whole genome shotgun (WGS) entry which is preliminary data.</text>
</comment>
<dbReference type="PANTHER" id="PTHR30055">
    <property type="entry name" value="HTH-TYPE TRANSCRIPTIONAL REGULATOR RUTR"/>
    <property type="match status" value="1"/>
</dbReference>
<protein>
    <submittedName>
        <fullName evidence="5">TetR/AcrR family transcriptional regulator</fullName>
    </submittedName>
</protein>
<dbReference type="InterPro" id="IPR023772">
    <property type="entry name" value="DNA-bd_HTH_TetR-type_CS"/>
</dbReference>